<gene>
    <name evidence="1" type="ORF">XBP1_480001</name>
</gene>
<reference evidence="1" key="1">
    <citation type="submission" date="2013-07" db="EMBL/GenBank/DDBJ databases">
        <title>Sub-species coevolution in mutualistic symbiosis.</title>
        <authorList>
            <person name="Murfin K."/>
            <person name="Klassen J."/>
            <person name="Lee M."/>
            <person name="Forst S."/>
            <person name="Stock P."/>
            <person name="Goodrich-Blair H."/>
        </authorList>
    </citation>
    <scope>NUCLEOTIDE SEQUENCE [LARGE SCALE GENOMIC DNA]</scope>
    <source>
        <strain evidence="1">Puntauvense</strain>
    </source>
</reference>
<dbReference type="AlphaFoldDB" id="A0A077NLS1"/>
<dbReference type="HOGENOM" id="CLU_2848843_0_0_6"/>
<evidence type="ECO:0000313" key="2">
    <source>
        <dbReference type="Proteomes" id="UP000028511"/>
    </source>
</evidence>
<sequence>MRYKNTYKPLNFDKAREVSAVILTGLNIKKISELYGISERTVREISGGKAWVKAMDAAKAQLEGV</sequence>
<protein>
    <submittedName>
        <fullName evidence="1">Uncharacterized protein</fullName>
    </submittedName>
</protein>
<name>A0A077NLS1_XENBV</name>
<dbReference type="RefSeq" id="WP_038213297.1">
    <property type="nucleotide sequence ID" value="NZ_CAWLWN010000046.1"/>
</dbReference>
<comment type="caution">
    <text evidence="1">The sequence shown here is derived from an EMBL/GenBank/DDBJ whole genome shotgun (WGS) entry which is preliminary data.</text>
</comment>
<dbReference type="EMBL" id="CBSW010000252">
    <property type="protein sequence ID" value="CDG98700.1"/>
    <property type="molecule type" value="Genomic_DNA"/>
</dbReference>
<evidence type="ECO:0000313" key="1">
    <source>
        <dbReference type="EMBL" id="CDG98700.1"/>
    </source>
</evidence>
<accession>A0A077NLS1</accession>
<proteinExistence type="predicted"/>
<organism evidence="1 2">
    <name type="scientific">Xenorhabdus bovienii str. puntauvense</name>
    <dbReference type="NCBI Taxonomy" id="1398201"/>
    <lineage>
        <taxon>Bacteria</taxon>
        <taxon>Pseudomonadati</taxon>
        <taxon>Pseudomonadota</taxon>
        <taxon>Gammaproteobacteria</taxon>
        <taxon>Enterobacterales</taxon>
        <taxon>Morganellaceae</taxon>
        <taxon>Xenorhabdus</taxon>
    </lineage>
</organism>
<dbReference type="Proteomes" id="UP000028511">
    <property type="component" value="Unassembled WGS sequence"/>
</dbReference>